<feature type="signal peptide" evidence="1">
    <location>
        <begin position="1"/>
        <end position="23"/>
    </location>
</feature>
<proteinExistence type="predicted"/>
<evidence type="ECO:0000313" key="3">
    <source>
        <dbReference type="Proteomes" id="UP000838763"/>
    </source>
</evidence>
<accession>A0A9P1H4V6</accession>
<dbReference type="Gene3D" id="2.60.20.10">
    <property type="entry name" value="Crystallins"/>
    <property type="match status" value="1"/>
</dbReference>
<evidence type="ECO:0000313" key="2">
    <source>
        <dbReference type="EMBL" id="CAI4216000.1"/>
    </source>
</evidence>
<comment type="caution">
    <text evidence="2">The sequence shown here is derived from an EMBL/GenBank/DDBJ whole genome shotgun (WGS) entry which is preliminary data.</text>
</comment>
<sequence>MKFTLVPLLAGIGAIISSAPVAAQNSGFALGVHEEYSCSSGGCQREWSIGAVNLQNGATGKDKATGVGRSIYDICGSTIFGAQVWATRAPINRNWIDNFFPKSGESWGVNFICDQPYNPAEVRLYEHINYGGREVELTWQLEKCYNLPTWARNQISSARINSRLACRFYDNLDCKGSTQLDNRRSDISNFASLGWNDKIESAICIWV</sequence>
<evidence type="ECO:0000256" key="1">
    <source>
        <dbReference type="SAM" id="SignalP"/>
    </source>
</evidence>
<dbReference type="OrthoDB" id="4806927at2759"/>
<protein>
    <submittedName>
        <fullName evidence="2">Uncharacterized protein</fullName>
    </submittedName>
</protein>
<keyword evidence="1" id="KW-0732">Signal</keyword>
<keyword evidence="3" id="KW-1185">Reference proteome</keyword>
<dbReference type="SUPFAM" id="SSF49695">
    <property type="entry name" value="gamma-Crystallin-like"/>
    <property type="match status" value="1"/>
</dbReference>
<name>A0A9P1H4V6_9PEZI</name>
<dbReference type="EMBL" id="CALLCH030000014">
    <property type="protein sequence ID" value="CAI4216000.1"/>
    <property type="molecule type" value="Genomic_DNA"/>
</dbReference>
<organism evidence="2 3">
    <name type="scientific">Parascedosporium putredinis</name>
    <dbReference type="NCBI Taxonomy" id="1442378"/>
    <lineage>
        <taxon>Eukaryota</taxon>
        <taxon>Fungi</taxon>
        <taxon>Dikarya</taxon>
        <taxon>Ascomycota</taxon>
        <taxon>Pezizomycotina</taxon>
        <taxon>Sordariomycetes</taxon>
        <taxon>Hypocreomycetidae</taxon>
        <taxon>Microascales</taxon>
        <taxon>Microascaceae</taxon>
        <taxon>Parascedosporium</taxon>
    </lineage>
</organism>
<dbReference type="InterPro" id="IPR011024">
    <property type="entry name" value="G_crystallin-like"/>
</dbReference>
<gene>
    <name evidence="2" type="ORF">PPNO1_LOCUS5671</name>
</gene>
<feature type="chain" id="PRO_5040484948" evidence="1">
    <location>
        <begin position="24"/>
        <end position="207"/>
    </location>
</feature>
<dbReference type="Proteomes" id="UP000838763">
    <property type="component" value="Unassembled WGS sequence"/>
</dbReference>
<reference evidence="2" key="1">
    <citation type="submission" date="2022-11" db="EMBL/GenBank/DDBJ databases">
        <authorList>
            <person name="Scott C."/>
            <person name="Bruce N."/>
        </authorList>
    </citation>
    <scope>NUCLEOTIDE SEQUENCE</scope>
</reference>
<dbReference type="AlphaFoldDB" id="A0A9P1H4V6"/>